<dbReference type="GO" id="GO:0008168">
    <property type="term" value="F:methyltransferase activity"/>
    <property type="evidence" value="ECO:0007669"/>
    <property type="project" value="UniProtKB-KW"/>
</dbReference>
<name>A0A081P9R4_9BACL</name>
<dbReference type="InterPro" id="IPR041698">
    <property type="entry name" value="Methyltransf_25"/>
</dbReference>
<keyword evidence="3" id="KW-1185">Reference proteome</keyword>
<dbReference type="RefSeq" id="WP_036676189.1">
    <property type="nucleotide sequence ID" value="NZ_JNVM01000003.1"/>
</dbReference>
<dbReference type="Proteomes" id="UP000028123">
    <property type="component" value="Unassembled WGS sequence"/>
</dbReference>
<gene>
    <name evidence="2" type="ORF">ET33_19520</name>
</gene>
<dbReference type="EMBL" id="JNVM01000003">
    <property type="protein sequence ID" value="KEQ27437.1"/>
    <property type="molecule type" value="Genomic_DNA"/>
</dbReference>
<organism evidence="2 3">
    <name type="scientific">Paenibacillus tyrfis</name>
    <dbReference type="NCBI Taxonomy" id="1501230"/>
    <lineage>
        <taxon>Bacteria</taxon>
        <taxon>Bacillati</taxon>
        <taxon>Bacillota</taxon>
        <taxon>Bacilli</taxon>
        <taxon>Bacillales</taxon>
        <taxon>Paenibacillaceae</taxon>
        <taxon>Paenibacillus</taxon>
    </lineage>
</organism>
<evidence type="ECO:0000259" key="1">
    <source>
        <dbReference type="Pfam" id="PF13649"/>
    </source>
</evidence>
<dbReference type="Pfam" id="PF13649">
    <property type="entry name" value="Methyltransf_25"/>
    <property type="match status" value="1"/>
</dbReference>
<dbReference type="CDD" id="cd02440">
    <property type="entry name" value="AdoMet_MTases"/>
    <property type="match status" value="1"/>
</dbReference>
<dbReference type="Gene3D" id="3.40.50.150">
    <property type="entry name" value="Vaccinia Virus protein VP39"/>
    <property type="match status" value="1"/>
</dbReference>
<dbReference type="eggNOG" id="COG2226">
    <property type="taxonomic scope" value="Bacteria"/>
</dbReference>
<keyword evidence="2" id="KW-0808">Transferase</keyword>
<keyword evidence="2" id="KW-0489">Methyltransferase</keyword>
<comment type="caution">
    <text evidence="2">The sequence shown here is derived from an EMBL/GenBank/DDBJ whole genome shotgun (WGS) entry which is preliminary data.</text>
</comment>
<dbReference type="PANTHER" id="PTHR43464:SF58">
    <property type="entry name" value="BLR7975 PROTEIN"/>
    <property type="match status" value="1"/>
</dbReference>
<protein>
    <submittedName>
        <fullName evidence="2">SAM-dependent methyltransferase</fullName>
    </submittedName>
</protein>
<dbReference type="AlphaFoldDB" id="A0A081P9R4"/>
<dbReference type="SUPFAM" id="SSF53335">
    <property type="entry name" value="S-adenosyl-L-methionine-dependent methyltransferases"/>
    <property type="match status" value="1"/>
</dbReference>
<dbReference type="PANTHER" id="PTHR43464">
    <property type="entry name" value="METHYLTRANSFERASE"/>
    <property type="match status" value="1"/>
</dbReference>
<sequence length="243" mass="27054">MKDNDVPMSWEHPAVYRYEETIALKIPSYAHMYEMTDRLIAAHLKPTQSNEAGRATELLIVGAGGGQELVTFGSRHQDWLFTGIDPSARMLEIAKARVERAGLSHRVSFVQGSVQQLPERHAFPYDAATCMLVLHFVSGLSQKKELLCQIAGRLKPGSPFFLASINAEPGTAAFGMQMQAWKSHMLDNGIAMEEWERFTASIGRESDPVASSSVLELLKEAGFIQPIRYFGSYFVEAWCAVKQ</sequence>
<feature type="domain" description="Methyltransferase" evidence="1">
    <location>
        <begin position="59"/>
        <end position="157"/>
    </location>
</feature>
<dbReference type="GO" id="GO:0032259">
    <property type="term" value="P:methylation"/>
    <property type="evidence" value="ECO:0007669"/>
    <property type="project" value="UniProtKB-KW"/>
</dbReference>
<reference evidence="2 3" key="1">
    <citation type="submission" date="2014-06" db="EMBL/GenBank/DDBJ databases">
        <title>Draft genome sequence of Paenibacillus sp. MSt1.</title>
        <authorList>
            <person name="Aw Y.K."/>
            <person name="Ong K.S."/>
            <person name="Gan H.M."/>
            <person name="Lee S.M."/>
        </authorList>
    </citation>
    <scope>NUCLEOTIDE SEQUENCE [LARGE SCALE GENOMIC DNA]</scope>
    <source>
        <strain evidence="2 3">MSt1</strain>
    </source>
</reference>
<accession>A0A081P9R4</accession>
<evidence type="ECO:0000313" key="3">
    <source>
        <dbReference type="Proteomes" id="UP000028123"/>
    </source>
</evidence>
<dbReference type="InterPro" id="IPR029063">
    <property type="entry name" value="SAM-dependent_MTases_sf"/>
</dbReference>
<proteinExistence type="predicted"/>
<evidence type="ECO:0000313" key="2">
    <source>
        <dbReference type="EMBL" id="KEQ27437.1"/>
    </source>
</evidence>